<organism evidence="2 3">
    <name type="scientific">Microbacterium galbinum</name>
    <dbReference type="NCBI Taxonomy" id="2851646"/>
    <lineage>
        <taxon>Bacteria</taxon>
        <taxon>Bacillati</taxon>
        <taxon>Actinomycetota</taxon>
        <taxon>Actinomycetes</taxon>
        <taxon>Micrococcales</taxon>
        <taxon>Microbacteriaceae</taxon>
        <taxon>Microbacterium</taxon>
    </lineage>
</organism>
<evidence type="ECO:0000313" key="3">
    <source>
        <dbReference type="Proteomes" id="UP000831963"/>
    </source>
</evidence>
<sequence>MDIMKTRVFASVALLATLPLSGCVGTTAETADESDASQREASCQIVVDELPEYTAQLAESADGLTTYGPSTMLSFHTGADEKLAAVAAKLDDTEVKDAVLAVRDAAARFIPIWERAHEDPDTWADGTLTADIAAADEATTTALAELGDICPGVNDVTP</sequence>
<name>A0ABY4IQC9_9MICO</name>
<accession>A0ABY4IQC9</accession>
<dbReference type="EMBL" id="CP078077">
    <property type="protein sequence ID" value="UPL14455.1"/>
    <property type="molecule type" value="Genomic_DNA"/>
</dbReference>
<keyword evidence="3" id="KW-1185">Reference proteome</keyword>
<evidence type="ECO:0000313" key="2">
    <source>
        <dbReference type="EMBL" id="UPL14455.1"/>
    </source>
</evidence>
<dbReference type="Proteomes" id="UP000831963">
    <property type="component" value="Chromosome"/>
</dbReference>
<reference evidence="2 3" key="1">
    <citation type="submission" date="2021-06" db="EMBL/GenBank/DDBJ databases">
        <title>Genome-based taxonomic framework of Microbacterium strains isolated from marine environment, the description of four new species and reclassification of four preexisting species.</title>
        <authorList>
            <person name="Lee S.D."/>
            <person name="Kim S.-M."/>
            <person name="Byeon Y.-S."/>
            <person name="Yang H.L."/>
            <person name="Kim I.S."/>
        </authorList>
    </citation>
    <scope>NUCLEOTIDE SEQUENCE [LARGE SCALE GENOMIC DNA]</scope>
    <source>
        <strain evidence="2 3">SSW1-36</strain>
    </source>
</reference>
<feature type="chain" id="PRO_5046250047" evidence="1">
    <location>
        <begin position="23"/>
        <end position="158"/>
    </location>
</feature>
<proteinExistence type="predicted"/>
<keyword evidence="1" id="KW-0732">Signal</keyword>
<dbReference type="RefSeq" id="WP_247957491.1">
    <property type="nucleotide sequence ID" value="NZ_CP078077.1"/>
</dbReference>
<feature type="signal peptide" evidence="1">
    <location>
        <begin position="1"/>
        <end position="22"/>
    </location>
</feature>
<protein>
    <submittedName>
        <fullName evidence="2">Uncharacterized protein</fullName>
    </submittedName>
</protein>
<evidence type="ECO:0000256" key="1">
    <source>
        <dbReference type="SAM" id="SignalP"/>
    </source>
</evidence>
<gene>
    <name evidence="2" type="ORF">KV396_08190</name>
</gene>